<organism evidence="2 3">
    <name type="scientific">Staphylococcus agnetis</name>
    <dbReference type="NCBI Taxonomy" id="985762"/>
    <lineage>
        <taxon>Bacteria</taxon>
        <taxon>Bacillati</taxon>
        <taxon>Bacillota</taxon>
        <taxon>Bacilli</taxon>
        <taxon>Bacillales</taxon>
        <taxon>Staphylococcaceae</taxon>
        <taxon>Staphylococcus</taxon>
    </lineage>
</organism>
<feature type="domain" description="YokE-like PH" evidence="1">
    <location>
        <begin position="28"/>
        <end position="108"/>
    </location>
</feature>
<dbReference type="EMBL" id="NEFX01000018">
    <property type="protein sequence ID" value="OTW30536.1"/>
    <property type="molecule type" value="Genomic_DNA"/>
</dbReference>
<dbReference type="RefSeq" id="WP_085621989.1">
    <property type="nucleotide sequence ID" value="NZ_JAPTFZ010000006.1"/>
</dbReference>
<dbReference type="InterPro" id="IPR039519">
    <property type="entry name" value="YokE-like_PH"/>
</dbReference>
<gene>
    <name evidence="2" type="ORF">B9M88_09715</name>
</gene>
<sequence>MRFNTLREQYSDIFLQDEIIEEHLKGRYYIKKDINTTGYLVVTNQRMIFLSIYKDVLIETYDYKSIELVKLHRDLTINYLTFQYGANFYKLICNHDEEKVKNVVAVINNKIKKSNKMDPLTFIKESAIRTFL</sequence>
<reference evidence="2 3" key="1">
    <citation type="submission" date="2017-04" db="EMBL/GenBank/DDBJ databases">
        <title>Staphylococcus agnetis, a potential pathogen in the broiler production.</title>
        <authorList>
            <person name="Poulsen L."/>
        </authorList>
    </citation>
    <scope>NUCLEOTIDE SEQUENCE [LARGE SCALE GENOMIC DNA]</scope>
    <source>
        <strain evidence="2 3">723_310714_2_2_spleen</strain>
    </source>
</reference>
<dbReference type="Proteomes" id="UP000195208">
    <property type="component" value="Unassembled WGS sequence"/>
</dbReference>
<dbReference type="Pfam" id="PF14470">
    <property type="entry name" value="bPH_3"/>
    <property type="match status" value="1"/>
</dbReference>
<evidence type="ECO:0000259" key="1">
    <source>
        <dbReference type="Pfam" id="PF14470"/>
    </source>
</evidence>
<evidence type="ECO:0000313" key="2">
    <source>
        <dbReference type="EMBL" id="OTW30536.1"/>
    </source>
</evidence>
<accession>A0ABX3Z0Y1</accession>
<comment type="caution">
    <text evidence="2">The sequence shown here is derived from an EMBL/GenBank/DDBJ whole genome shotgun (WGS) entry which is preliminary data.</text>
</comment>
<name>A0ABX3Z0Y1_9STAP</name>
<keyword evidence="3" id="KW-1185">Reference proteome</keyword>
<protein>
    <recommendedName>
        <fullName evidence="1">YokE-like PH domain-containing protein</fullName>
    </recommendedName>
</protein>
<evidence type="ECO:0000313" key="3">
    <source>
        <dbReference type="Proteomes" id="UP000195208"/>
    </source>
</evidence>
<proteinExistence type="predicted"/>